<dbReference type="InterPro" id="IPR029045">
    <property type="entry name" value="ClpP/crotonase-like_dom_sf"/>
</dbReference>
<gene>
    <name evidence="1" type="ORF">H9864_06730</name>
</gene>
<keyword evidence="1" id="KW-0645">Protease</keyword>
<evidence type="ECO:0000313" key="1">
    <source>
        <dbReference type="EMBL" id="MBU3820047.1"/>
    </source>
</evidence>
<dbReference type="InterPro" id="IPR023562">
    <property type="entry name" value="ClpP/TepA"/>
</dbReference>
<dbReference type="Proteomes" id="UP000824178">
    <property type="component" value="Unassembled WGS sequence"/>
</dbReference>
<dbReference type="GO" id="GO:0006508">
    <property type="term" value="P:proteolysis"/>
    <property type="evidence" value="ECO:0007669"/>
    <property type="project" value="UniProtKB-KW"/>
</dbReference>
<dbReference type="Gene3D" id="3.90.226.10">
    <property type="entry name" value="2-enoyl-CoA Hydratase, Chain A, domain 1"/>
    <property type="match status" value="1"/>
</dbReference>
<dbReference type="GO" id="GO:0008233">
    <property type="term" value="F:peptidase activity"/>
    <property type="evidence" value="ECO:0007669"/>
    <property type="project" value="UniProtKB-KW"/>
</dbReference>
<dbReference type="AlphaFoldDB" id="A0A9E2KLG4"/>
<reference evidence="1" key="1">
    <citation type="journal article" date="2021" name="PeerJ">
        <title>Extensive microbial diversity within the chicken gut microbiome revealed by metagenomics and culture.</title>
        <authorList>
            <person name="Gilroy R."/>
            <person name="Ravi A."/>
            <person name="Getino M."/>
            <person name="Pursley I."/>
            <person name="Horton D.L."/>
            <person name="Alikhan N.F."/>
            <person name="Baker D."/>
            <person name="Gharbi K."/>
            <person name="Hall N."/>
            <person name="Watson M."/>
            <person name="Adriaenssens E.M."/>
            <person name="Foster-Nyarko E."/>
            <person name="Jarju S."/>
            <person name="Secka A."/>
            <person name="Antonio M."/>
            <person name="Oren A."/>
            <person name="Chaudhuri R.R."/>
            <person name="La Ragione R."/>
            <person name="Hildebrand F."/>
            <person name="Pallen M.J."/>
        </authorList>
    </citation>
    <scope>NUCLEOTIDE SEQUENCE</scope>
    <source>
        <strain evidence="1">742</strain>
    </source>
</reference>
<organism evidence="1 2">
    <name type="scientific">Candidatus Faecalibacterium intestinavium</name>
    <dbReference type="NCBI Taxonomy" id="2838580"/>
    <lineage>
        <taxon>Bacteria</taxon>
        <taxon>Bacillati</taxon>
        <taxon>Bacillota</taxon>
        <taxon>Clostridia</taxon>
        <taxon>Eubacteriales</taxon>
        <taxon>Oscillospiraceae</taxon>
        <taxon>Faecalibacterium</taxon>
    </lineage>
</organism>
<accession>A0A9E2KLG4</accession>
<name>A0A9E2KLG4_9FIRM</name>
<dbReference type="EMBL" id="JAHLFH010000139">
    <property type="protein sequence ID" value="MBU3820047.1"/>
    <property type="molecule type" value="Genomic_DNA"/>
</dbReference>
<dbReference type="SUPFAM" id="SSF52096">
    <property type="entry name" value="ClpP/crotonase"/>
    <property type="match status" value="1"/>
</dbReference>
<reference evidence="1" key="2">
    <citation type="submission" date="2021-04" db="EMBL/GenBank/DDBJ databases">
        <authorList>
            <person name="Gilroy R."/>
        </authorList>
    </citation>
    <scope>NUCLEOTIDE SEQUENCE</scope>
    <source>
        <strain evidence="1">742</strain>
    </source>
</reference>
<sequence length="244" mass="26512">MNQQKNDAPASEAVEAARLEKEEIEDFGSVLCTRGPHAIHCLTVIGQIEGHVEAPQGQKTTKYEHVIPQLVAVQEDPRIEGLLVLLNTVGGDVEAGLALAELIASISKPCATLVLGGGHSIGIPLAVSAQRSFIVPTATMTVHPVRHSGMILGVPQTMRWFEQMQERITGFVARHSGMSEKRFTELMLHTGELVMDMGTVLDGRHAVREKLIDELGGLSDALQWLYREIEKRGGEKPGEEAGKD</sequence>
<comment type="caution">
    <text evidence="1">The sequence shown here is derived from an EMBL/GenBank/DDBJ whole genome shotgun (WGS) entry which is preliminary data.</text>
</comment>
<evidence type="ECO:0000313" key="2">
    <source>
        <dbReference type="Proteomes" id="UP000824178"/>
    </source>
</evidence>
<keyword evidence="1" id="KW-0378">Hydrolase</keyword>
<protein>
    <submittedName>
        <fullName evidence="1">ATP-dependent Clp protease proteolytic subunit</fullName>
    </submittedName>
</protein>
<dbReference type="Pfam" id="PF00574">
    <property type="entry name" value="CLP_protease"/>
    <property type="match status" value="1"/>
</dbReference>
<proteinExistence type="predicted"/>